<gene>
    <name evidence="2" type="ORF">EYF80_068002</name>
</gene>
<proteinExistence type="predicted"/>
<reference evidence="2 3" key="1">
    <citation type="submission" date="2019-03" db="EMBL/GenBank/DDBJ databases">
        <title>First draft genome of Liparis tanakae, snailfish: a comprehensive survey of snailfish specific genes.</title>
        <authorList>
            <person name="Kim W."/>
            <person name="Song I."/>
            <person name="Jeong J.-H."/>
            <person name="Kim D."/>
            <person name="Kim S."/>
            <person name="Ryu S."/>
            <person name="Song J.Y."/>
            <person name="Lee S.K."/>
        </authorList>
    </citation>
    <scope>NUCLEOTIDE SEQUENCE [LARGE SCALE GENOMIC DNA]</scope>
    <source>
        <tissue evidence="2">Muscle</tissue>
    </source>
</reference>
<keyword evidence="3" id="KW-1185">Reference proteome</keyword>
<dbReference type="Proteomes" id="UP000314294">
    <property type="component" value="Unassembled WGS sequence"/>
</dbReference>
<organism evidence="2 3">
    <name type="scientific">Liparis tanakae</name>
    <name type="common">Tanaka's snailfish</name>
    <dbReference type="NCBI Taxonomy" id="230148"/>
    <lineage>
        <taxon>Eukaryota</taxon>
        <taxon>Metazoa</taxon>
        <taxon>Chordata</taxon>
        <taxon>Craniata</taxon>
        <taxon>Vertebrata</taxon>
        <taxon>Euteleostomi</taxon>
        <taxon>Actinopterygii</taxon>
        <taxon>Neopterygii</taxon>
        <taxon>Teleostei</taxon>
        <taxon>Neoteleostei</taxon>
        <taxon>Acanthomorphata</taxon>
        <taxon>Eupercaria</taxon>
        <taxon>Perciformes</taxon>
        <taxon>Cottioidei</taxon>
        <taxon>Cottales</taxon>
        <taxon>Liparidae</taxon>
        <taxon>Liparis</taxon>
    </lineage>
</organism>
<accession>A0A4Z2DZL7</accession>
<dbReference type="AlphaFoldDB" id="A0A4Z2DZL7"/>
<comment type="caution">
    <text evidence="2">The sequence shown here is derived from an EMBL/GenBank/DDBJ whole genome shotgun (WGS) entry which is preliminary data.</text>
</comment>
<evidence type="ECO:0000256" key="1">
    <source>
        <dbReference type="SAM" id="MobiDB-lite"/>
    </source>
</evidence>
<name>A0A4Z2DZL7_9TELE</name>
<dbReference type="EMBL" id="SRLO01025342">
    <property type="protein sequence ID" value="TNN21887.1"/>
    <property type="molecule type" value="Genomic_DNA"/>
</dbReference>
<feature type="region of interest" description="Disordered" evidence="1">
    <location>
        <begin position="17"/>
        <end position="70"/>
    </location>
</feature>
<protein>
    <submittedName>
        <fullName evidence="2">Uncharacterized protein</fullName>
    </submittedName>
</protein>
<sequence length="70" mass="7638">MRSEHVPQRLVSVEYLGVSSRGDLPRRPTSGTEGGGARAPLSPQDLVPQTPRTWSPGPPDPRHQGRSTQR</sequence>
<evidence type="ECO:0000313" key="3">
    <source>
        <dbReference type="Proteomes" id="UP000314294"/>
    </source>
</evidence>
<evidence type="ECO:0000313" key="2">
    <source>
        <dbReference type="EMBL" id="TNN21887.1"/>
    </source>
</evidence>